<keyword evidence="4 6" id="KW-1133">Transmembrane helix</keyword>
<protein>
    <submittedName>
        <fullName evidence="8">Protein SYM1</fullName>
    </submittedName>
</protein>
<proteinExistence type="inferred from homology"/>
<dbReference type="GO" id="GO:0005739">
    <property type="term" value="C:mitochondrion"/>
    <property type="evidence" value="ECO:0007669"/>
    <property type="project" value="TreeGrafter"/>
</dbReference>
<accession>A0A1E3I2W9</accession>
<dbReference type="EMBL" id="AWGJ01000002">
    <property type="protein sequence ID" value="ODN82857.1"/>
    <property type="molecule type" value="Genomic_DNA"/>
</dbReference>
<evidence type="ECO:0000313" key="8">
    <source>
        <dbReference type="EMBL" id="ODN82857.1"/>
    </source>
</evidence>
<feature type="transmembrane region" description="Helical" evidence="6">
    <location>
        <begin position="20"/>
        <end position="39"/>
    </location>
</feature>
<dbReference type="GeneID" id="30152427"/>
<reference evidence="8 9" key="1">
    <citation type="submission" date="2016-06" db="EMBL/GenBank/DDBJ databases">
        <title>Evolution of pathogenesis and genome organization in the Tremellales.</title>
        <authorList>
            <person name="Cuomo C."/>
            <person name="Litvintseva A."/>
            <person name="Heitman J."/>
            <person name="Chen Y."/>
            <person name="Sun S."/>
            <person name="Springer D."/>
            <person name="Dromer F."/>
            <person name="Young S."/>
            <person name="Zeng Q."/>
            <person name="Chapman S."/>
            <person name="Gujja S."/>
            <person name="Saif S."/>
            <person name="Birren B."/>
        </authorList>
    </citation>
    <scope>NUCLEOTIDE SEQUENCE [LARGE SCALE GENOMIC DNA]</scope>
    <source>
        <strain evidence="8 9">CBS 6039</strain>
    </source>
</reference>
<name>A0A1E3I2W9_9TREE</name>
<keyword evidence="3 6" id="KW-0812">Transmembrane</keyword>
<evidence type="ECO:0000256" key="1">
    <source>
        <dbReference type="ARBA" id="ARBA00004141"/>
    </source>
</evidence>
<feature type="compositionally biased region" description="Basic residues" evidence="7">
    <location>
        <begin position="180"/>
        <end position="191"/>
    </location>
</feature>
<dbReference type="Proteomes" id="UP000094065">
    <property type="component" value="Unassembled WGS sequence"/>
</dbReference>
<feature type="transmembrane region" description="Helical" evidence="6">
    <location>
        <begin position="51"/>
        <end position="70"/>
    </location>
</feature>
<dbReference type="OrthoDB" id="430207at2759"/>
<feature type="transmembrane region" description="Helical" evidence="6">
    <location>
        <begin position="90"/>
        <end position="111"/>
    </location>
</feature>
<evidence type="ECO:0000256" key="5">
    <source>
        <dbReference type="ARBA" id="ARBA00023136"/>
    </source>
</evidence>
<sequence>MAALFGRYSAFLARRPLVGNMASSAVLFATGDVIAQQLIEKKGKDHDLARTGRIVVWGGLCFAPAVHVWFNTLARLPIQSKVAGTAARVALDQFAFAPFALTSFFTAMTLMEGKNLEAAKLKWNESFVDTLKANWMLFIPFQAINMVSFPSNTDSWLSTLSTFHGTPSFQSKTRRARARKRRWRLSSRNKSSHNGSLGMLGDANECRY</sequence>
<dbReference type="PANTHER" id="PTHR11266">
    <property type="entry name" value="PEROXISOMAL MEMBRANE PROTEIN 2, PXMP2 MPV17"/>
    <property type="match status" value="1"/>
</dbReference>
<dbReference type="AlphaFoldDB" id="A0A1E3I2W9"/>
<gene>
    <name evidence="8" type="ORF">L202_01118</name>
</gene>
<evidence type="ECO:0000313" key="9">
    <source>
        <dbReference type="Proteomes" id="UP000094065"/>
    </source>
</evidence>
<dbReference type="RefSeq" id="XP_018996857.1">
    <property type="nucleotide sequence ID" value="XM_019134430.1"/>
</dbReference>
<dbReference type="InterPro" id="IPR007248">
    <property type="entry name" value="Mpv17_PMP22"/>
</dbReference>
<dbReference type="Pfam" id="PF04117">
    <property type="entry name" value="Mpv17_PMP22"/>
    <property type="match status" value="1"/>
</dbReference>
<dbReference type="STRING" id="1295533.A0A1E3I2W9"/>
<evidence type="ECO:0000256" key="7">
    <source>
        <dbReference type="SAM" id="MobiDB-lite"/>
    </source>
</evidence>
<keyword evidence="9" id="KW-1185">Reference proteome</keyword>
<dbReference type="PANTHER" id="PTHR11266:SF17">
    <property type="entry name" value="PROTEIN MPV17"/>
    <property type="match status" value="1"/>
</dbReference>
<evidence type="ECO:0000256" key="4">
    <source>
        <dbReference type="ARBA" id="ARBA00022989"/>
    </source>
</evidence>
<evidence type="ECO:0000256" key="6">
    <source>
        <dbReference type="RuleBase" id="RU363053"/>
    </source>
</evidence>
<organism evidence="8 9">
    <name type="scientific">Cryptococcus amylolentus CBS 6039</name>
    <dbReference type="NCBI Taxonomy" id="1295533"/>
    <lineage>
        <taxon>Eukaryota</taxon>
        <taxon>Fungi</taxon>
        <taxon>Dikarya</taxon>
        <taxon>Basidiomycota</taxon>
        <taxon>Agaricomycotina</taxon>
        <taxon>Tremellomycetes</taxon>
        <taxon>Tremellales</taxon>
        <taxon>Cryptococcaceae</taxon>
        <taxon>Cryptococcus</taxon>
    </lineage>
</organism>
<comment type="subcellular location">
    <subcellularLocation>
        <location evidence="1">Membrane</location>
        <topology evidence="1">Multi-pass membrane protein</topology>
    </subcellularLocation>
</comment>
<keyword evidence="5 6" id="KW-0472">Membrane</keyword>
<dbReference type="GO" id="GO:0016020">
    <property type="term" value="C:membrane"/>
    <property type="evidence" value="ECO:0007669"/>
    <property type="project" value="UniProtKB-SubCell"/>
</dbReference>
<evidence type="ECO:0000256" key="2">
    <source>
        <dbReference type="ARBA" id="ARBA00006824"/>
    </source>
</evidence>
<comment type="similarity">
    <text evidence="2 6">Belongs to the peroxisomal membrane protein PXMP2/4 family.</text>
</comment>
<comment type="caution">
    <text evidence="8">The sequence shown here is derived from an EMBL/GenBank/DDBJ whole genome shotgun (WGS) entry which is preliminary data.</text>
</comment>
<feature type="region of interest" description="Disordered" evidence="7">
    <location>
        <begin position="180"/>
        <end position="208"/>
    </location>
</feature>
<evidence type="ECO:0000256" key="3">
    <source>
        <dbReference type="ARBA" id="ARBA00022692"/>
    </source>
</evidence>